<dbReference type="Gene3D" id="1.10.10.10">
    <property type="entry name" value="Winged helix-like DNA-binding domain superfamily/Winged helix DNA-binding domain"/>
    <property type="match status" value="1"/>
</dbReference>
<evidence type="ECO:0000256" key="7">
    <source>
        <dbReference type="ARBA" id="ARBA00022801"/>
    </source>
</evidence>
<evidence type="ECO:0000256" key="2">
    <source>
        <dbReference type="ARBA" id="ARBA00001947"/>
    </source>
</evidence>
<dbReference type="OrthoDB" id="9763310at2"/>
<dbReference type="SUPFAM" id="SSF52540">
    <property type="entry name" value="P-loop containing nucleoside triphosphate hydrolases"/>
    <property type="match status" value="1"/>
</dbReference>
<keyword evidence="6" id="KW-0227">DNA damage</keyword>
<name>A0A291R0X7_9BACT</name>
<evidence type="ECO:0000256" key="12">
    <source>
        <dbReference type="ARBA" id="ARBA00023172"/>
    </source>
</evidence>
<dbReference type="SMART" id="SM00341">
    <property type="entry name" value="HRDC"/>
    <property type="match status" value="1"/>
</dbReference>
<dbReference type="InterPro" id="IPR027417">
    <property type="entry name" value="P-loop_NTPase"/>
</dbReference>
<keyword evidence="4" id="KW-0479">Metal-binding</keyword>
<dbReference type="Pfam" id="PF00570">
    <property type="entry name" value="HRDC"/>
    <property type="match status" value="1"/>
</dbReference>
<dbReference type="Proteomes" id="UP000220133">
    <property type="component" value="Chromosome"/>
</dbReference>
<dbReference type="SUPFAM" id="SSF47819">
    <property type="entry name" value="HRDC-like"/>
    <property type="match status" value="1"/>
</dbReference>
<dbReference type="GO" id="GO:0005737">
    <property type="term" value="C:cytoplasm"/>
    <property type="evidence" value="ECO:0007669"/>
    <property type="project" value="TreeGrafter"/>
</dbReference>
<evidence type="ECO:0000256" key="3">
    <source>
        <dbReference type="ARBA" id="ARBA00005446"/>
    </source>
</evidence>
<feature type="region of interest" description="Disordered" evidence="17">
    <location>
        <begin position="624"/>
        <end position="648"/>
    </location>
</feature>
<evidence type="ECO:0000256" key="17">
    <source>
        <dbReference type="SAM" id="MobiDB-lite"/>
    </source>
</evidence>
<keyword evidence="9" id="KW-0862">Zinc</keyword>
<dbReference type="AlphaFoldDB" id="A0A291R0X7"/>
<dbReference type="RefSeq" id="WP_098196214.1">
    <property type="nucleotide sequence ID" value="NZ_CP023777.1"/>
</dbReference>
<dbReference type="InterPro" id="IPR018982">
    <property type="entry name" value="RQC_domain"/>
</dbReference>
<evidence type="ECO:0000256" key="14">
    <source>
        <dbReference type="ARBA" id="ARBA00023235"/>
    </source>
</evidence>
<evidence type="ECO:0000256" key="4">
    <source>
        <dbReference type="ARBA" id="ARBA00022723"/>
    </source>
</evidence>
<evidence type="ECO:0000259" key="18">
    <source>
        <dbReference type="PROSITE" id="PS50967"/>
    </source>
</evidence>
<dbReference type="GO" id="GO:0009378">
    <property type="term" value="F:four-way junction helicase activity"/>
    <property type="evidence" value="ECO:0007669"/>
    <property type="project" value="TreeGrafter"/>
</dbReference>
<dbReference type="GO" id="GO:0003677">
    <property type="term" value="F:DNA binding"/>
    <property type="evidence" value="ECO:0007669"/>
    <property type="project" value="UniProtKB-KW"/>
</dbReference>
<dbReference type="GO" id="GO:0009432">
    <property type="term" value="P:SOS response"/>
    <property type="evidence" value="ECO:0007669"/>
    <property type="project" value="UniProtKB-UniRule"/>
</dbReference>
<evidence type="ECO:0000256" key="11">
    <source>
        <dbReference type="ARBA" id="ARBA00023125"/>
    </source>
</evidence>
<protein>
    <recommendedName>
        <fullName evidence="16">DNA helicase RecQ</fullName>
        <ecNumber evidence="16">5.6.2.4</ecNumber>
    </recommendedName>
</protein>
<dbReference type="Pfam" id="PF16124">
    <property type="entry name" value="RecQ_Zn_bind"/>
    <property type="match status" value="1"/>
</dbReference>
<evidence type="ECO:0000256" key="13">
    <source>
        <dbReference type="ARBA" id="ARBA00023204"/>
    </source>
</evidence>
<feature type="domain" description="Helicase ATP-binding" evidence="19">
    <location>
        <begin position="22"/>
        <end position="192"/>
    </location>
</feature>
<keyword evidence="13" id="KW-0234">DNA repair</keyword>
<dbReference type="Gene3D" id="3.40.50.300">
    <property type="entry name" value="P-loop containing nucleotide triphosphate hydrolases"/>
    <property type="match status" value="2"/>
</dbReference>
<keyword evidence="22" id="KW-1185">Reference proteome</keyword>
<evidence type="ECO:0000313" key="22">
    <source>
        <dbReference type="Proteomes" id="UP000220133"/>
    </source>
</evidence>
<dbReference type="PROSITE" id="PS51192">
    <property type="entry name" value="HELICASE_ATP_BIND_1"/>
    <property type="match status" value="1"/>
</dbReference>
<dbReference type="InterPro" id="IPR001650">
    <property type="entry name" value="Helicase_C-like"/>
</dbReference>
<keyword evidence="12" id="KW-0233">DNA recombination</keyword>
<dbReference type="EC" id="5.6.2.4" evidence="16"/>
<dbReference type="InterPro" id="IPR036388">
    <property type="entry name" value="WH-like_DNA-bd_sf"/>
</dbReference>
<evidence type="ECO:0000256" key="5">
    <source>
        <dbReference type="ARBA" id="ARBA00022741"/>
    </source>
</evidence>
<dbReference type="Pfam" id="PF00270">
    <property type="entry name" value="DEAD"/>
    <property type="match status" value="1"/>
</dbReference>
<dbReference type="GO" id="GO:0046872">
    <property type="term" value="F:metal ion binding"/>
    <property type="evidence" value="ECO:0007669"/>
    <property type="project" value="UniProtKB-KW"/>
</dbReference>
<keyword evidence="10" id="KW-0067">ATP-binding</keyword>
<dbReference type="GO" id="GO:0005694">
    <property type="term" value="C:chromosome"/>
    <property type="evidence" value="ECO:0007669"/>
    <property type="project" value="TreeGrafter"/>
</dbReference>
<comment type="cofactor">
    <cofactor evidence="1">
        <name>Mg(2+)</name>
        <dbReference type="ChEBI" id="CHEBI:18420"/>
    </cofactor>
</comment>
<dbReference type="CDD" id="cd17920">
    <property type="entry name" value="DEXHc_RecQ"/>
    <property type="match status" value="1"/>
</dbReference>
<keyword evidence="8 21" id="KW-0347">Helicase</keyword>
<dbReference type="GO" id="GO:0016787">
    <property type="term" value="F:hydrolase activity"/>
    <property type="evidence" value="ECO:0007669"/>
    <property type="project" value="UniProtKB-KW"/>
</dbReference>
<dbReference type="Pfam" id="PF14493">
    <property type="entry name" value="HTH_40"/>
    <property type="match status" value="1"/>
</dbReference>
<feature type="domain" description="Helicase C-terminal" evidence="20">
    <location>
        <begin position="213"/>
        <end position="359"/>
    </location>
</feature>
<dbReference type="Gene3D" id="1.10.150.80">
    <property type="entry name" value="HRDC domain"/>
    <property type="match status" value="1"/>
</dbReference>
<evidence type="ECO:0000256" key="1">
    <source>
        <dbReference type="ARBA" id="ARBA00001946"/>
    </source>
</evidence>
<dbReference type="InterPro" id="IPR006293">
    <property type="entry name" value="DNA_helicase_ATP-dep_RecQ_bac"/>
</dbReference>
<dbReference type="InterPro" id="IPR036390">
    <property type="entry name" value="WH_DNA-bd_sf"/>
</dbReference>
<accession>A0A291R0X7</accession>
<dbReference type="SUPFAM" id="SSF46785">
    <property type="entry name" value="Winged helix' DNA-binding domain"/>
    <property type="match status" value="1"/>
</dbReference>
<evidence type="ECO:0000313" key="21">
    <source>
        <dbReference type="EMBL" id="ATL49848.1"/>
    </source>
</evidence>
<dbReference type="NCBIfam" id="TIGR01389">
    <property type="entry name" value="recQ"/>
    <property type="match status" value="1"/>
</dbReference>
<evidence type="ECO:0000259" key="20">
    <source>
        <dbReference type="PROSITE" id="PS51194"/>
    </source>
</evidence>
<dbReference type="InterPro" id="IPR032284">
    <property type="entry name" value="RecQ_Zn-bd"/>
</dbReference>
<evidence type="ECO:0000256" key="15">
    <source>
        <dbReference type="ARBA" id="ARBA00034617"/>
    </source>
</evidence>
<reference evidence="21 22" key="1">
    <citation type="submission" date="2017-10" db="EMBL/GenBank/DDBJ databases">
        <title>Paenichitinophaga pekingensis gen. nov., sp. nov., isolated from activated sludge.</title>
        <authorList>
            <person name="Jin D."/>
            <person name="Kong X."/>
            <person name="Deng Y."/>
            <person name="Bai Z."/>
        </authorList>
    </citation>
    <scope>NUCLEOTIDE SEQUENCE [LARGE SCALE GENOMIC DNA]</scope>
    <source>
        <strain evidence="21 22">13</strain>
    </source>
</reference>
<dbReference type="PANTHER" id="PTHR13710:SF105">
    <property type="entry name" value="ATP-DEPENDENT DNA HELICASE Q1"/>
    <property type="match status" value="1"/>
</dbReference>
<evidence type="ECO:0000256" key="10">
    <source>
        <dbReference type="ARBA" id="ARBA00022840"/>
    </source>
</evidence>
<dbReference type="EMBL" id="CP023777">
    <property type="protein sequence ID" value="ATL49848.1"/>
    <property type="molecule type" value="Genomic_DNA"/>
</dbReference>
<gene>
    <name evidence="21" type="primary">recQ</name>
    <name evidence="21" type="ORF">COR50_12635</name>
</gene>
<dbReference type="Pfam" id="PF09382">
    <property type="entry name" value="RQC"/>
    <property type="match status" value="1"/>
</dbReference>
<keyword evidence="5" id="KW-0547">Nucleotide-binding</keyword>
<dbReference type="InterPro" id="IPR044876">
    <property type="entry name" value="HRDC_dom_sf"/>
</dbReference>
<dbReference type="SMART" id="SM00490">
    <property type="entry name" value="HELICc"/>
    <property type="match status" value="1"/>
</dbReference>
<keyword evidence="14" id="KW-0413">Isomerase</keyword>
<dbReference type="Pfam" id="PF00271">
    <property type="entry name" value="Helicase_C"/>
    <property type="match status" value="1"/>
</dbReference>
<feature type="domain" description="HRDC" evidence="18">
    <location>
        <begin position="540"/>
        <end position="620"/>
    </location>
</feature>
<dbReference type="NCBIfam" id="TIGR00614">
    <property type="entry name" value="recQ_fam"/>
    <property type="match status" value="1"/>
</dbReference>
<evidence type="ECO:0000256" key="6">
    <source>
        <dbReference type="ARBA" id="ARBA00022763"/>
    </source>
</evidence>
<dbReference type="InterPro" id="IPR002121">
    <property type="entry name" value="HRDC_dom"/>
</dbReference>
<dbReference type="FunFam" id="3.40.50.300:FF:000296">
    <property type="entry name" value="ATP-dependent DNA helicase RecQ"/>
    <property type="match status" value="1"/>
</dbReference>
<dbReference type="GO" id="GO:0006281">
    <property type="term" value="P:DNA repair"/>
    <property type="evidence" value="ECO:0007669"/>
    <property type="project" value="UniProtKB-KW"/>
</dbReference>
<dbReference type="CDD" id="cd18794">
    <property type="entry name" value="SF2_C_RecQ"/>
    <property type="match status" value="1"/>
</dbReference>
<comment type="cofactor">
    <cofactor evidence="2">
        <name>Zn(2+)</name>
        <dbReference type="ChEBI" id="CHEBI:29105"/>
    </cofactor>
</comment>
<comment type="similarity">
    <text evidence="3">Belongs to the helicase family. RecQ subfamily.</text>
</comment>
<keyword evidence="11" id="KW-0238">DNA-binding</keyword>
<feature type="compositionally biased region" description="Polar residues" evidence="17">
    <location>
        <begin position="639"/>
        <end position="648"/>
    </location>
</feature>
<evidence type="ECO:0000256" key="9">
    <source>
        <dbReference type="ARBA" id="ARBA00022833"/>
    </source>
</evidence>
<dbReference type="PANTHER" id="PTHR13710">
    <property type="entry name" value="DNA HELICASE RECQ FAMILY MEMBER"/>
    <property type="match status" value="1"/>
</dbReference>
<comment type="catalytic activity">
    <reaction evidence="15">
        <text>Couples ATP hydrolysis with the unwinding of duplex DNA by translocating in the 3'-5' direction.</text>
        <dbReference type="EC" id="5.6.2.4"/>
    </reaction>
</comment>
<dbReference type="InterPro" id="IPR010997">
    <property type="entry name" value="HRDC-like_sf"/>
</dbReference>
<dbReference type="SMART" id="SM00956">
    <property type="entry name" value="RQC"/>
    <property type="match status" value="1"/>
</dbReference>
<dbReference type="GO" id="GO:0006310">
    <property type="term" value="P:DNA recombination"/>
    <property type="evidence" value="ECO:0007669"/>
    <property type="project" value="UniProtKB-UniRule"/>
</dbReference>
<organism evidence="21 22">
    <name type="scientific">Chitinophaga caeni</name>
    <dbReference type="NCBI Taxonomy" id="2029983"/>
    <lineage>
        <taxon>Bacteria</taxon>
        <taxon>Pseudomonadati</taxon>
        <taxon>Bacteroidota</taxon>
        <taxon>Chitinophagia</taxon>
        <taxon>Chitinophagales</taxon>
        <taxon>Chitinophagaceae</taxon>
        <taxon>Chitinophaga</taxon>
    </lineage>
</organism>
<dbReference type="FunFam" id="3.40.50.300:FF:000156">
    <property type="entry name" value="ATP-dependent DNA helicase recQ"/>
    <property type="match status" value="1"/>
</dbReference>
<keyword evidence="7" id="KW-0378">Hydrolase</keyword>
<evidence type="ECO:0000256" key="8">
    <source>
        <dbReference type="ARBA" id="ARBA00022806"/>
    </source>
</evidence>
<evidence type="ECO:0000259" key="19">
    <source>
        <dbReference type="PROSITE" id="PS51192"/>
    </source>
</evidence>
<dbReference type="SMART" id="SM00487">
    <property type="entry name" value="DEXDc"/>
    <property type="match status" value="1"/>
</dbReference>
<dbReference type="InterPro" id="IPR011545">
    <property type="entry name" value="DEAD/DEAH_box_helicase_dom"/>
</dbReference>
<dbReference type="GO" id="GO:0005524">
    <property type="term" value="F:ATP binding"/>
    <property type="evidence" value="ECO:0007669"/>
    <property type="project" value="UniProtKB-KW"/>
</dbReference>
<dbReference type="PROSITE" id="PS50967">
    <property type="entry name" value="HRDC"/>
    <property type="match status" value="1"/>
</dbReference>
<sequence>MLTLLKQHFGYTEFRHNQRAIIENIMAGEDTVVLMPTGGGKSICYQLPALALKGVTIVVSPLIALMKDQVDALLQNGIEAAYLNSTLNTREQHFVYNQLRDGHIKLLYVAPERLIGGDGKFLEYLSGCNISLIAIDEAHCISQWGHDFRPEYLALGQLKTQFPGVPIIALTATADQLTRKDIIEKLALKRYKLFENSFNRPNINYYVRPKKQYFSHLVPYLKSKGDDSGIIYCLSRASTETLADDLRAEGIAAEAYHAGLNRQVREERQERFLKDDIRIMVATIAFGMGINKSNVRFVVHVDLPKNIEGYYQETGRAGRDGLPSEALLYYSAGDVFKLKNMTTIDGNRAQSDIMLKKLDQMAGLCETRVCRRKYLLNYFDEEAPEYCGKCDRCLQKDLKVEGTIPVQKLLSAVFRLQGRFGINYVIDFLRGSSTVKHEHSAIKTFGIGKEYNKKEWREIIREVLHQGYLQQSQGEYPVLMLTPASEEVLFKNAKVMLACLAEFALYKKSRKEIPAASTGKVQAGIGTLPGSTWVEPSQIVPLHQELLQSLKALRKEFAVKENVPPYLVFSDATLQELATFLPLTSSHIAQISGFGEHKLAKYGDAFLEEVQDYCLKNHLSTQVHAKAGKEPPATKRKSSQGPNASTQQSWQMFNDGHRVARIAQERGITESTVYNHLGNYVRSGELDVNQIMPPMKVRDALNLLQTKGMLPLKSMRDALGNQYSYDELKLVQLHFLWLQEQY</sequence>
<dbReference type="GO" id="GO:0006260">
    <property type="term" value="P:DNA replication"/>
    <property type="evidence" value="ECO:0007669"/>
    <property type="project" value="InterPro"/>
</dbReference>
<dbReference type="InterPro" id="IPR029491">
    <property type="entry name" value="Helicase_HTH"/>
</dbReference>
<dbReference type="InterPro" id="IPR004589">
    <property type="entry name" value="DNA_helicase_ATP-dep_RecQ"/>
</dbReference>
<dbReference type="Gene3D" id="1.10.10.1390">
    <property type="entry name" value="ATP-dependent DNA helicase RecQ"/>
    <property type="match status" value="1"/>
</dbReference>
<evidence type="ECO:0000256" key="16">
    <source>
        <dbReference type="NCBIfam" id="TIGR01389"/>
    </source>
</evidence>
<dbReference type="PROSITE" id="PS51194">
    <property type="entry name" value="HELICASE_CTER"/>
    <property type="match status" value="1"/>
</dbReference>
<dbReference type="KEGG" id="cbae:COR50_12635"/>
<dbReference type="GO" id="GO:0043138">
    <property type="term" value="F:3'-5' DNA helicase activity"/>
    <property type="evidence" value="ECO:0007669"/>
    <property type="project" value="UniProtKB-EC"/>
</dbReference>
<proteinExistence type="inferred from homology"/>
<dbReference type="InterPro" id="IPR014001">
    <property type="entry name" value="Helicase_ATP-bd"/>
</dbReference>